<proteinExistence type="predicted"/>
<keyword evidence="5 9" id="KW-0808">Transferase</keyword>
<dbReference type="Pfam" id="PF13506">
    <property type="entry name" value="Glyco_transf_21"/>
    <property type="match status" value="1"/>
</dbReference>
<organism evidence="9 10">
    <name type="scientific">Ottowia thiooxydans</name>
    <dbReference type="NCBI Taxonomy" id="219182"/>
    <lineage>
        <taxon>Bacteria</taxon>
        <taxon>Pseudomonadati</taxon>
        <taxon>Pseudomonadota</taxon>
        <taxon>Betaproteobacteria</taxon>
        <taxon>Burkholderiales</taxon>
        <taxon>Comamonadaceae</taxon>
        <taxon>Ottowia</taxon>
    </lineage>
</organism>
<dbReference type="PANTHER" id="PTHR43179:SF7">
    <property type="entry name" value="RHAMNOSYLTRANSFERASE WBBL"/>
    <property type="match status" value="1"/>
</dbReference>
<evidence type="ECO:0000256" key="7">
    <source>
        <dbReference type="ARBA" id="ARBA00022989"/>
    </source>
</evidence>
<dbReference type="EC" id="2.4.1.289" evidence="9"/>
<keyword evidence="8" id="KW-0472">Membrane</keyword>
<comment type="caution">
    <text evidence="9">The sequence shown here is derived from an EMBL/GenBank/DDBJ whole genome shotgun (WGS) entry which is preliminary data.</text>
</comment>
<dbReference type="EMBL" id="JBEPSH010000005">
    <property type="protein sequence ID" value="MET4577866.1"/>
    <property type="molecule type" value="Genomic_DNA"/>
</dbReference>
<accession>A0ABV2QA01</accession>
<reference evidence="9 10" key="1">
    <citation type="submission" date="2024-06" db="EMBL/GenBank/DDBJ databases">
        <title>Sorghum-associated microbial communities from plants grown in Nebraska, USA.</title>
        <authorList>
            <person name="Schachtman D."/>
        </authorList>
    </citation>
    <scope>NUCLEOTIDE SEQUENCE [LARGE SCALE GENOMIC DNA]</scope>
    <source>
        <strain evidence="9 10">2709</strain>
    </source>
</reference>
<evidence type="ECO:0000256" key="6">
    <source>
        <dbReference type="ARBA" id="ARBA00022692"/>
    </source>
</evidence>
<keyword evidence="6" id="KW-0812">Transmembrane</keyword>
<evidence type="ECO:0000256" key="5">
    <source>
        <dbReference type="ARBA" id="ARBA00022679"/>
    </source>
</evidence>
<protein>
    <submittedName>
        <fullName evidence="9">N-acetylglucosaminyl-diphospho-decaprenol L-rhamnosyltransferase</fullName>
        <ecNumber evidence="9">2.4.1.289</ecNumber>
    </submittedName>
</protein>
<gene>
    <name evidence="9" type="ORF">ABIE13_002977</name>
</gene>
<comment type="pathway">
    <text evidence="3">Sphingolipid metabolism.</text>
</comment>
<sequence length="253" mass="27945">MTITVSLISHGHGDDVLVLLGDLAALEEPGLRRVILTLNQPEPTLAAALSISQLTFELIVIKNEVPQGFGANHNQAFARDAALGSSELFVVLNPDVRFSGNPLDAMARRLSQLPTAGAAYPRQLDGAGKSSDSERLLPTPARLLARYLGARRQEVSAGTEPDWVNAACLLVRREAYGQIGGFDERYHMYCEDVDFCLRMRLAGWELVRASDAVVEHAGQRASHRNLKHLFWHVSSLCRLWGSTAYRDWKKSRA</sequence>
<evidence type="ECO:0000313" key="9">
    <source>
        <dbReference type="EMBL" id="MET4577866.1"/>
    </source>
</evidence>
<dbReference type="GO" id="GO:0102096">
    <property type="term" value="F:decaprenyl-N-acetyl-alpha-D-glucosaminyl-pyrophosphate:dTDP-alpha-L-rhamnose rhamnosyltransferase activity"/>
    <property type="evidence" value="ECO:0007669"/>
    <property type="project" value="UniProtKB-EC"/>
</dbReference>
<dbReference type="InterPro" id="IPR029044">
    <property type="entry name" value="Nucleotide-diphossugar_trans"/>
</dbReference>
<evidence type="ECO:0000256" key="8">
    <source>
        <dbReference type="ARBA" id="ARBA00023136"/>
    </source>
</evidence>
<dbReference type="PANTHER" id="PTHR43179">
    <property type="entry name" value="RHAMNOSYLTRANSFERASE WBBL"/>
    <property type="match status" value="1"/>
</dbReference>
<keyword evidence="4 9" id="KW-0328">Glycosyltransferase</keyword>
<evidence type="ECO:0000256" key="1">
    <source>
        <dbReference type="ARBA" id="ARBA00004141"/>
    </source>
</evidence>
<name>A0ABV2QA01_9BURK</name>
<dbReference type="RefSeq" id="WP_354444591.1">
    <property type="nucleotide sequence ID" value="NZ_JBEPSH010000005.1"/>
</dbReference>
<evidence type="ECO:0000256" key="2">
    <source>
        <dbReference type="ARBA" id="ARBA00004760"/>
    </source>
</evidence>
<evidence type="ECO:0000256" key="4">
    <source>
        <dbReference type="ARBA" id="ARBA00022676"/>
    </source>
</evidence>
<evidence type="ECO:0000313" key="10">
    <source>
        <dbReference type="Proteomes" id="UP001549320"/>
    </source>
</evidence>
<comment type="pathway">
    <text evidence="2">Lipid metabolism; sphingolipid metabolism.</text>
</comment>
<dbReference type="SUPFAM" id="SSF53448">
    <property type="entry name" value="Nucleotide-diphospho-sugar transferases"/>
    <property type="match status" value="1"/>
</dbReference>
<dbReference type="Gene3D" id="3.90.550.10">
    <property type="entry name" value="Spore Coat Polysaccharide Biosynthesis Protein SpsA, Chain A"/>
    <property type="match status" value="1"/>
</dbReference>
<evidence type="ECO:0000256" key="3">
    <source>
        <dbReference type="ARBA" id="ARBA00004991"/>
    </source>
</evidence>
<keyword evidence="10" id="KW-1185">Reference proteome</keyword>
<comment type="subcellular location">
    <subcellularLocation>
        <location evidence="1">Membrane</location>
        <topology evidence="1">Multi-pass membrane protein</topology>
    </subcellularLocation>
</comment>
<dbReference type="Proteomes" id="UP001549320">
    <property type="component" value="Unassembled WGS sequence"/>
</dbReference>
<dbReference type="InterPro" id="IPR025993">
    <property type="entry name" value="Ceramide_glucosylTrfase"/>
</dbReference>
<keyword evidence="7" id="KW-1133">Transmembrane helix</keyword>